<comment type="caution">
    <text evidence="5">The sequence shown here is derived from an EMBL/GenBank/DDBJ whole genome shotgun (WGS) entry which is preliminary data.</text>
</comment>
<dbReference type="CDD" id="cd05233">
    <property type="entry name" value="SDR_c"/>
    <property type="match status" value="1"/>
</dbReference>
<dbReference type="SMART" id="SM00822">
    <property type="entry name" value="PKS_KR"/>
    <property type="match status" value="1"/>
</dbReference>
<evidence type="ECO:0000256" key="3">
    <source>
        <dbReference type="RuleBase" id="RU000363"/>
    </source>
</evidence>
<dbReference type="PRINTS" id="PR00081">
    <property type="entry name" value="GDHRDH"/>
</dbReference>
<protein>
    <submittedName>
        <fullName evidence="5">Oxidoreductase-like protein</fullName>
    </submittedName>
</protein>
<dbReference type="Proteomes" id="UP000800093">
    <property type="component" value="Unassembled WGS sequence"/>
</dbReference>
<gene>
    <name evidence="5" type="ORF">CC78DRAFT_532660</name>
</gene>
<dbReference type="AlphaFoldDB" id="A0A9P4K9T7"/>
<reference evidence="6" key="1">
    <citation type="journal article" date="2020" name="Stud. Mycol.">
        <title>101 Dothideomycetes genomes: A test case for predicting lifestyles and emergence of pathogens.</title>
        <authorList>
            <person name="Haridas S."/>
            <person name="Albert R."/>
            <person name="Binder M."/>
            <person name="Bloem J."/>
            <person name="LaButti K."/>
            <person name="Salamov A."/>
            <person name="Andreopoulos B."/>
            <person name="Baker S."/>
            <person name="Barry K."/>
            <person name="Bills G."/>
            <person name="Bluhm B."/>
            <person name="Cannon C."/>
            <person name="Castanera R."/>
            <person name="Culley D."/>
            <person name="Daum C."/>
            <person name="Ezra D."/>
            <person name="Gonzalez J."/>
            <person name="Henrissat B."/>
            <person name="Kuo A."/>
            <person name="Liang C."/>
            <person name="Lipzen A."/>
            <person name="Lutzoni F."/>
            <person name="Magnuson J."/>
            <person name="Mondo S."/>
            <person name="Nolan M."/>
            <person name="Ohm R."/>
            <person name="Pangilinan J."/>
            <person name="Park H.-J."/>
            <person name="Ramirez L."/>
            <person name="Alfaro M."/>
            <person name="Sun H."/>
            <person name="Tritt A."/>
            <person name="Yoshinaga Y."/>
            <person name="Zwiers L.-H."/>
            <person name="Turgeon B."/>
            <person name="Goodwin S."/>
            <person name="Spatafora J."/>
            <person name="Crous P."/>
            <person name="Grigoriev I."/>
        </authorList>
    </citation>
    <scope>NUCLEOTIDE SEQUENCE [LARGE SCALE GENOMIC DNA]</scope>
    <source>
        <strain evidence="6">CBS 304.66</strain>
    </source>
</reference>
<dbReference type="InterPro" id="IPR002347">
    <property type="entry name" value="SDR_fam"/>
</dbReference>
<dbReference type="GO" id="GO:0016491">
    <property type="term" value="F:oxidoreductase activity"/>
    <property type="evidence" value="ECO:0007669"/>
    <property type="project" value="UniProtKB-KW"/>
</dbReference>
<name>A0A9P4K9T7_9PLEO</name>
<accession>A0A9P4K9T7</accession>
<keyword evidence="6" id="KW-1185">Reference proteome</keyword>
<evidence type="ECO:0000313" key="5">
    <source>
        <dbReference type="EMBL" id="KAF2265252.1"/>
    </source>
</evidence>
<dbReference type="EMBL" id="ML986610">
    <property type="protein sequence ID" value="KAF2265252.1"/>
    <property type="molecule type" value="Genomic_DNA"/>
</dbReference>
<organism evidence="5 6">
    <name type="scientific">Lojkania enalia</name>
    <dbReference type="NCBI Taxonomy" id="147567"/>
    <lineage>
        <taxon>Eukaryota</taxon>
        <taxon>Fungi</taxon>
        <taxon>Dikarya</taxon>
        <taxon>Ascomycota</taxon>
        <taxon>Pezizomycotina</taxon>
        <taxon>Dothideomycetes</taxon>
        <taxon>Pleosporomycetidae</taxon>
        <taxon>Pleosporales</taxon>
        <taxon>Pleosporales incertae sedis</taxon>
        <taxon>Lojkania</taxon>
    </lineage>
</organism>
<dbReference type="Pfam" id="PF00106">
    <property type="entry name" value="adh_short"/>
    <property type="match status" value="1"/>
</dbReference>
<keyword evidence="2" id="KW-0560">Oxidoreductase</keyword>
<sequence length="305" mass="32675">MSQDLTGTYKNNGTDFTPTTHHTTYPFISPSNFSLRGKTVLITGASKGVGLATAISFAQAGASCIGLAARSALSSTTHAVQIAAQQSGHPAPKILALTLDVTDQESVRAAKARLEDEFARLDILINNAGSLSPFVPLASTSPEAWWSDFEVNVKGVYLMTSIFLPLLCSAPDSLRTVINMSSIGAHLLVPGASAYQTTKLAVLRFSEFVSVDHGDEGVLCYSVHPGGVKTELAVGMPEAYHGLLVDDPELAGDTLVWLSGVRRDWLAGRYVSANWDMEELEGRKEEVVKGDLLKVRMAVNTPLER</sequence>
<dbReference type="SUPFAM" id="SSF51735">
    <property type="entry name" value="NAD(P)-binding Rossmann-fold domains"/>
    <property type="match status" value="1"/>
</dbReference>
<feature type="domain" description="Ketoreductase" evidence="4">
    <location>
        <begin position="38"/>
        <end position="214"/>
    </location>
</feature>
<evidence type="ECO:0000313" key="6">
    <source>
        <dbReference type="Proteomes" id="UP000800093"/>
    </source>
</evidence>
<dbReference type="InterPro" id="IPR057326">
    <property type="entry name" value="KR_dom"/>
</dbReference>
<evidence type="ECO:0000256" key="1">
    <source>
        <dbReference type="ARBA" id="ARBA00006484"/>
    </source>
</evidence>
<evidence type="ECO:0000259" key="4">
    <source>
        <dbReference type="SMART" id="SM00822"/>
    </source>
</evidence>
<dbReference type="OrthoDB" id="1933717at2759"/>
<proteinExistence type="inferred from homology"/>
<comment type="similarity">
    <text evidence="1 3">Belongs to the short-chain dehydrogenases/reductases (SDR) family.</text>
</comment>
<dbReference type="PANTHER" id="PTHR42901">
    <property type="entry name" value="ALCOHOL DEHYDROGENASE"/>
    <property type="match status" value="1"/>
</dbReference>
<dbReference type="InterPro" id="IPR036291">
    <property type="entry name" value="NAD(P)-bd_dom_sf"/>
</dbReference>
<dbReference type="PRINTS" id="PR00080">
    <property type="entry name" value="SDRFAMILY"/>
</dbReference>
<dbReference type="PANTHER" id="PTHR42901:SF1">
    <property type="entry name" value="ALCOHOL DEHYDROGENASE"/>
    <property type="match status" value="1"/>
</dbReference>
<dbReference type="Gene3D" id="3.40.50.720">
    <property type="entry name" value="NAD(P)-binding Rossmann-like Domain"/>
    <property type="match status" value="1"/>
</dbReference>
<evidence type="ECO:0000256" key="2">
    <source>
        <dbReference type="ARBA" id="ARBA00023002"/>
    </source>
</evidence>